<dbReference type="STRING" id="310780.SAMN05216267_10445"/>
<keyword evidence="1" id="KW-0812">Transmembrane</keyword>
<sequence length="222" mass="23722">MDQQVHEGQATYNPFTLALYDLFVLGLSCRYVWGCRKSHLVGMFRRGMGGRHLDVGVGTGYLPARGAGPDTTHVTLFDANRHSLHASSQRLKHLQPTTVEGNALEPLPFADAAFDSASANFLFHCMPGTLAEKGVLLQELGRVVRPGGTVFGATILASGVTVTGRARRLMGLYNSKGVFHNSADTLEDLEAGLGGAFKEHTVTVHGCVALFEATVGTAEPEL</sequence>
<dbReference type="Gene3D" id="3.40.50.150">
    <property type="entry name" value="Vaccinia Virus protein VP39"/>
    <property type="match status" value="1"/>
</dbReference>
<dbReference type="InterPro" id="IPR016584">
    <property type="entry name" value="MeTrfase_VrtF"/>
</dbReference>
<protein>
    <submittedName>
        <fullName evidence="3">Methyltransferase domain-containing protein</fullName>
    </submittedName>
</protein>
<dbReference type="InterPro" id="IPR029063">
    <property type="entry name" value="SAM-dependent_MTases_sf"/>
</dbReference>
<dbReference type="AlphaFoldDB" id="A0A1H8SLM6"/>
<name>A0A1H8SLM6_9ACTN</name>
<dbReference type="Proteomes" id="UP000181951">
    <property type="component" value="Unassembled WGS sequence"/>
</dbReference>
<dbReference type="PIRSF" id="PIRSF011491">
    <property type="entry name" value="Mtase_YbcY_prd"/>
    <property type="match status" value="1"/>
</dbReference>
<dbReference type="GO" id="GO:0032259">
    <property type="term" value="P:methylation"/>
    <property type="evidence" value="ECO:0007669"/>
    <property type="project" value="UniProtKB-KW"/>
</dbReference>
<feature type="domain" description="Methyltransferase type 11" evidence="2">
    <location>
        <begin position="53"/>
        <end position="151"/>
    </location>
</feature>
<organism evidence="3 4">
    <name type="scientific">Actinacidiphila rubida</name>
    <dbReference type="NCBI Taxonomy" id="310780"/>
    <lineage>
        <taxon>Bacteria</taxon>
        <taxon>Bacillati</taxon>
        <taxon>Actinomycetota</taxon>
        <taxon>Actinomycetes</taxon>
        <taxon>Kitasatosporales</taxon>
        <taxon>Streptomycetaceae</taxon>
        <taxon>Actinacidiphila</taxon>
    </lineage>
</organism>
<evidence type="ECO:0000256" key="1">
    <source>
        <dbReference type="SAM" id="Phobius"/>
    </source>
</evidence>
<dbReference type="InterPro" id="IPR013216">
    <property type="entry name" value="Methyltransf_11"/>
</dbReference>
<accession>A0A1H8SLM6</accession>
<keyword evidence="4" id="KW-1185">Reference proteome</keyword>
<dbReference type="Pfam" id="PF08241">
    <property type="entry name" value="Methyltransf_11"/>
    <property type="match status" value="1"/>
</dbReference>
<keyword evidence="1" id="KW-0472">Membrane</keyword>
<keyword evidence="1" id="KW-1133">Transmembrane helix</keyword>
<dbReference type="PANTHER" id="PTHR42912:SF80">
    <property type="entry name" value="METHYLTRANSFERASE DOMAIN-CONTAINING PROTEIN"/>
    <property type="match status" value="1"/>
</dbReference>
<gene>
    <name evidence="3" type="ORF">SAMN05216267_10445</name>
</gene>
<evidence type="ECO:0000259" key="2">
    <source>
        <dbReference type="Pfam" id="PF08241"/>
    </source>
</evidence>
<dbReference type="PANTHER" id="PTHR42912">
    <property type="entry name" value="METHYLTRANSFERASE"/>
    <property type="match status" value="1"/>
</dbReference>
<keyword evidence="3" id="KW-0808">Transferase</keyword>
<proteinExistence type="predicted"/>
<dbReference type="RefSeq" id="WP_069463724.1">
    <property type="nucleotide sequence ID" value="NZ_FODD01000044.1"/>
</dbReference>
<feature type="transmembrane region" description="Helical" evidence="1">
    <location>
        <begin position="12"/>
        <end position="33"/>
    </location>
</feature>
<dbReference type="SUPFAM" id="SSF53335">
    <property type="entry name" value="S-adenosyl-L-methionine-dependent methyltransferases"/>
    <property type="match status" value="1"/>
</dbReference>
<dbReference type="CDD" id="cd02440">
    <property type="entry name" value="AdoMet_MTases"/>
    <property type="match status" value="1"/>
</dbReference>
<evidence type="ECO:0000313" key="4">
    <source>
        <dbReference type="Proteomes" id="UP000181951"/>
    </source>
</evidence>
<keyword evidence="3" id="KW-0489">Methyltransferase</keyword>
<dbReference type="InterPro" id="IPR050508">
    <property type="entry name" value="Methyltransf_Superfamily"/>
</dbReference>
<evidence type="ECO:0000313" key="3">
    <source>
        <dbReference type="EMBL" id="SEO79859.1"/>
    </source>
</evidence>
<reference evidence="3 4" key="1">
    <citation type="submission" date="2016-10" db="EMBL/GenBank/DDBJ databases">
        <authorList>
            <person name="de Groot N.N."/>
        </authorList>
    </citation>
    <scope>NUCLEOTIDE SEQUENCE [LARGE SCALE GENOMIC DNA]</scope>
    <source>
        <strain evidence="3 4">CGMCC 4.2026</strain>
    </source>
</reference>
<dbReference type="OrthoDB" id="507855at2"/>
<dbReference type="EMBL" id="FODD01000044">
    <property type="protein sequence ID" value="SEO79859.1"/>
    <property type="molecule type" value="Genomic_DNA"/>
</dbReference>
<dbReference type="GO" id="GO:0008757">
    <property type="term" value="F:S-adenosylmethionine-dependent methyltransferase activity"/>
    <property type="evidence" value="ECO:0007669"/>
    <property type="project" value="InterPro"/>
</dbReference>